<feature type="non-terminal residue" evidence="2">
    <location>
        <position position="67"/>
    </location>
</feature>
<dbReference type="EMBL" id="JANGAB010000301">
    <property type="protein sequence ID" value="MCQ4950815.1"/>
    <property type="molecule type" value="Genomic_DNA"/>
</dbReference>
<accession>A0AAW5KHI1</accession>
<dbReference type="AlphaFoldDB" id="A0AAW5KHI1"/>
<protein>
    <submittedName>
        <fullName evidence="2">Uncharacterized protein</fullName>
    </submittedName>
</protein>
<sequence length="67" mass="6646">MRGGGTAGATLVLCLLVASSPTLAGLLPAAPQAVAAPHLQVAGEVLAAPPKEPLAYLQPLYAQNSDL</sequence>
<proteinExistence type="predicted"/>
<comment type="caution">
    <text evidence="2">The sequence shown here is derived from an EMBL/GenBank/DDBJ whole genome shotgun (WGS) entry which is preliminary data.</text>
</comment>
<keyword evidence="1" id="KW-0732">Signal</keyword>
<organism evidence="2 3">
    <name type="scientific">Bittarella massiliensis</name>
    <name type="common">ex Durand et al. 2017</name>
    <dbReference type="NCBI Taxonomy" id="1720313"/>
    <lineage>
        <taxon>Bacteria</taxon>
        <taxon>Bacillati</taxon>
        <taxon>Bacillota</taxon>
        <taxon>Clostridia</taxon>
        <taxon>Eubacteriales</taxon>
        <taxon>Oscillospiraceae</taxon>
        <taxon>Bittarella (ex Durand et al. 2017)</taxon>
    </lineage>
</organism>
<feature type="chain" id="PRO_5043722682" evidence="1">
    <location>
        <begin position="25"/>
        <end position="67"/>
    </location>
</feature>
<evidence type="ECO:0000256" key="1">
    <source>
        <dbReference type="SAM" id="SignalP"/>
    </source>
</evidence>
<evidence type="ECO:0000313" key="3">
    <source>
        <dbReference type="Proteomes" id="UP001205063"/>
    </source>
</evidence>
<gene>
    <name evidence="2" type="ORF">NE646_14365</name>
</gene>
<reference evidence="2" key="1">
    <citation type="submission" date="2022-06" db="EMBL/GenBank/DDBJ databases">
        <title>Isolation of gut microbiota from human fecal samples.</title>
        <authorList>
            <person name="Pamer E.G."/>
            <person name="Barat B."/>
            <person name="Waligurski E."/>
            <person name="Medina S."/>
            <person name="Paddock L."/>
            <person name="Mostad J."/>
        </authorList>
    </citation>
    <scope>NUCLEOTIDE SEQUENCE</scope>
    <source>
        <strain evidence="2">DFI.7.96</strain>
    </source>
</reference>
<dbReference type="RefSeq" id="WP_256136927.1">
    <property type="nucleotide sequence ID" value="NZ_JANGAB010000301.1"/>
</dbReference>
<dbReference type="Proteomes" id="UP001205063">
    <property type="component" value="Unassembled WGS sequence"/>
</dbReference>
<name>A0AAW5KHI1_9FIRM</name>
<evidence type="ECO:0000313" key="2">
    <source>
        <dbReference type="EMBL" id="MCQ4950815.1"/>
    </source>
</evidence>
<feature type="signal peptide" evidence="1">
    <location>
        <begin position="1"/>
        <end position="24"/>
    </location>
</feature>